<name>A0A1Y2C1M5_9FUNG</name>
<dbReference type="InterPro" id="IPR036865">
    <property type="entry name" value="CRAL-TRIO_dom_sf"/>
</dbReference>
<feature type="domain" description="CRAL-TRIO" evidence="1">
    <location>
        <begin position="112"/>
        <end position="283"/>
    </location>
</feature>
<dbReference type="Pfam" id="PF00650">
    <property type="entry name" value="CRAL_TRIO"/>
    <property type="match status" value="1"/>
</dbReference>
<dbReference type="SMART" id="SM00516">
    <property type="entry name" value="SEC14"/>
    <property type="match status" value="1"/>
</dbReference>
<dbReference type="InterPro" id="IPR052578">
    <property type="entry name" value="PI_Transfer_CRAL-TRIO"/>
</dbReference>
<reference evidence="2 3" key="1">
    <citation type="submission" date="2016-07" db="EMBL/GenBank/DDBJ databases">
        <title>Pervasive Adenine N6-methylation of Active Genes in Fungi.</title>
        <authorList>
            <consortium name="DOE Joint Genome Institute"/>
            <person name="Mondo S.J."/>
            <person name="Dannebaum R.O."/>
            <person name="Kuo R.C."/>
            <person name="Labutti K."/>
            <person name="Haridas S."/>
            <person name="Kuo A."/>
            <person name="Salamov A."/>
            <person name="Ahrendt S.R."/>
            <person name="Lipzen A."/>
            <person name="Sullivan W."/>
            <person name="Andreopoulos W.B."/>
            <person name="Clum A."/>
            <person name="Lindquist E."/>
            <person name="Daum C."/>
            <person name="Ramamoorthy G.K."/>
            <person name="Gryganskyi A."/>
            <person name="Culley D."/>
            <person name="Magnuson J.K."/>
            <person name="James T.Y."/>
            <person name="O'Malley M.A."/>
            <person name="Stajich J.E."/>
            <person name="Spatafora J.W."/>
            <person name="Visel A."/>
            <person name="Grigoriev I.V."/>
        </authorList>
    </citation>
    <scope>NUCLEOTIDE SEQUENCE [LARGE SCALE GENOMIC DNA]</scope>
    <source>
        <strain evidence="2 3">JEL800</strain>
    </source>
</reference>
<dbReference type="InterPro" id="IPR011074">
    <property type="entry name" value="CRAL/TRIO_N_dom"/>
</dbReference>
<dbReference type="PROSITE" id="PS50191">
    <property type="entry name" value="CRAL_TRIO"/>
    <property type="match status" value="1"/>
</dbReference>
<dbReference type="SMART" id="SM01100">
    <property type="entry name" value="CRAL_TRIO_N"/>
    <property type="match status" value="1"/>
</dbReference>
<dbReference type="Pfam" id="PF03765">
    <property type="entry name" value="CRAL_TRIO_N"/>
    <property type="match status" value="1"/>
</dbReference>
<dbReference type="InterPro" id="IPR036273">
    <property type="entry name" value="CRAL/TRIO_N_dom_sf"/>
</dbReference>
<protein>
    <submittedName>
        <fullName evidence="2">CRAL/TRIO domain-containing protein</fullName>
    </submittedName>
</protein>
<accession>A0A1Y2C1M5</accession>
<dbReference type="AlphaFoldDB" id="A0A1Y2C1M5"/>
<dbReference type="Proteomes" id="UP000193642">
    <property type="component" value="Unassembled WGS sequence"/>
</dbReference>
<evidence type="ECO:0000259" key="1">
    <source>
        <dbReference type="PROSITE" id="PS50191"/>
    </source>
</evidence>
<dbReference type="SUPFAM" id="SSF52087">
    <property type="entry name" value="CRAL/TRIO domain"/>
    <property type="match status" value="1"/>
</dbReference>
<proteinExistence type="predicted"/>
<dbReference type="PANTHER" id="PTHR45824">
    <property type="entry name" value="GH16843P"/>
    <property type="match status" value="1"/>
</dbReference>
<gene>
    <name evidence="2" type="ORF">BCR33DRAFT_348757</name>
</gene>
<dbReference type="OrthoDB" id="75724at2759"/>
<comment type="caution">
    <text evidence="2">The sequence shown here is derived from an EMBL/GenBank/DDBJ whole genome shotgun (WGS) entry which is preliminary data.</text>
</comment>
<evidence type="ECO:0000313" key="3">
    <source>
        <dbReference type="Proteomes" id="UP000193642"/>
    </source>
</evidence>
<dbReference type="SUPFAM" id="SSF46938">
    <property type="entry name" value="CRAL/TRIO N-terminal domain"/>
    <property type="match status" value="1"/>
</dbReference>
<dbReference type="EMBL" id="MCGO01000033">
    <property type="protein sequence ID" value="ORY40942.1"/>
    <property type="molecule type" value="Genomic_DNA"/>
</dbReference>
<dbReference type="GO" id="GO:0008526">
    <property type="term" value="F:phosphatidylinositol transfer activity"/>
    <property type="evidence" value="ECO:0007669"/>
    <property type="project" value="TreeGrafter"/>
</dbReference>
<sequence length="297" mass="33843">MKLAVTNADSTSTPILTIPPNLIPPVPENHPFNGLSTEQKRMFDTFRNQELPLILNELTGTPCPEEQDFLSDECLVRYLKATKWQLDESVVRLQDTLQWRRDFRPRENRWEDMKTICAIGGQYLNGFDKKGRPLLVNVARLGGSVKNYDDSVRFSLYLMERAMMAMPKGVSQVCVLTEFSGSNMFNGYPMSVTIKYLDILGKHYPELLGQSVVVHPSWYIPVLYKLVKPFMDPVTLAKICFATSDGRQEKKAEQGTGGWIRLLDIVDASMLPVELGGDYNFVFNINEYWKAFMANHA</sequence>
<dbReference type="PANTHER" id="PTHR45824:SF29">
    <property type="entry name" value="GH16843P"/>
    <property type="match status" value="1"/>
</dbReference>
<dbReference type="Gene3D" id="3.40.525.10">
    <property type="entry name" value="CRAL-TRIO lipid binding domain"/>
    <property type="match status" value="1"/>
</dbReference>
<evidence type="ECO:0000313" key="2">
    <source>
        <dbReference type="EMBL" id="ORY40942.1"/>
    </source>
</evidence>
<keyword evidence="3" id="KW-1185">Reference proteome</keyword>
<dbReference type="CDD" id="cd00170">
    <property type="entry name" value="SEC14"/>
    <property type="match status" value="1"/>
</dbReference>
<dbReference type="InterPro" id="IPR001251">
    <property type="entry name" value="CRAL-TRIO_dom"/>
</dbReference>
<organism evidence="2 3">
    <name type="scientific">Rhizoclosmatium globosum</name>
    <dbReference type="NCBI Taxonomy" id="329046"/>
    <lineage>
        <taxon>Eukaryota</taxon>
        <taxon>Fungi</taxon>
        <taxon>Fungi incertae sedis</taxon>
        <taxon>Chytridiomycota</taxon>
        <taxon>Chytridiomycota incertae sedis</taxon>
        <taxon>Chytridiomycetes</taxon>
        <taxon>Chytridiales</taxon>
        <taxon>Chytriomycetaceae</taxon>
        <taxon>Rhizoclosmatium</taxon>
    </lineage>
</organism>